<dbReference type="SUPFAM" id="SSF143011">
    <property type="entry name" value="RelE-like"/>
    <property type="match status" value="1"/>
</dbReference>
<proteinExistence type="predicted"/>
<accession>A0A1F5SJU5</accession>
<sequence>MDKIEKLFRKITKKERATLNDLLILLRKNEVAHLDIKKIKESAYYRVRIMKFRIIFHYQDGKFKLDDIRFRNENTYKNL</sequence>
<name>A0A1F5SJU5_9BACT</name>
<evidence type="ECO:0000313" key="2">
    <source>
        <dbReference type="Proteomes" id="UP000178925"/>
    </source>
</evidence>
<dbReference type="Gene3D" id="3.30.2310.20">
    <property type="entry name" value="RelE-like"/>
    <property type="match status" value="1"/>
</dbReference>
<protein>
    <recommendedName>
        <fullName evidence="3">Cytotoxic translational repressor of toxin-antitoxin stability system</fullName>
    </recommendedName>
</protein>
<dbReference type="EMBL" id="MFGC01000033">
    <property type="protein sequence ID" value="OGF26713.1"/>
    <property type="molecule type" value="Genomic_DNA"/>
</dbReference>
<gene>
    <name evidence="1" type="ORF">A2242_01975</name>
</gene>
<dbReference type="STRING" id="1797995.A2242_01975"/>
<evidence type="ECO:0008006" key="3">
    <source>
        <dbReference type="Google" id="ProtNLM"/>
    </source>
</evidence>
<dbReference type="Proteomes" id="UP000178925">
    <property type="component" value="Unassembled WGS sequence"/>
</dbReference>
<dbReference type="InterPro" id="IPR035093">
    <property type="entry name" value="RelE/ParE_toxin_dom_sf"/>
</dbReference>
<organism evidence="1 2">
    <name type="scientific">Candidatus Falkowbacteria bacterium RIFOXYA2_FULL_47_9</name>
    <dbReference type="NCBI Taxonomy" id="1797995"/>
    <lineage>
        <taxon>Bacteria</taxon>
        <taxon>Candidatus Falkowiibacteriota</taxon>
    </lineage>
</organism>
<reference evidence="1 2" key="1">
    <citation type="journal article" date="2016" name="Nat. Commun.">
        <title>Thousands of microbial genomes shed light on interconnected biogeochemical processes in an aquifer system.</title>
        <authorList>
            <person name="Anantharaman K."/>
            <person name="Brown C.T."/>
            <person name="Hug L.A."/>
            <person name="Sharon I."/>
            <person name="Castelle C.J."/>
            <person name="Probst A.J."/>
            <person name="Thomas B.C."/>
            <person name="Singh A."/>
            <person name="Wilkins M.J."/>
            <person name="Karaoz U."/>
            <person name="Brodie E.L."/>
            <person name="Williams K.H."/>
            <person name="Hubbard S.S."/>
            <person name="Banfield J.F."/>
        </authorList>
    </citation>
    <scope>NUCLEOTIDE SEQUENCE [LARGE SCALE GENOMIC DNA]</scope>
</reference>
<evidence type="ECO:0000313" key="1">
    <source>
        <dbReference type="EMBL" id="OGF26713.1"/>
    </source>
</evidence>
<dbReference type="AlphaFoldDB" id="A0A1F5SJU5"/>
<comment type="caution">
    <text evidence="1">The sequence shown here is derived from an EMBL/GenBank/DDBJ whole genome shotgun (WGS) entry which is preliminary data.</text>
</comment>